<feature type="compositionally biased region" description="Basic and acidic residues" evidence="1">
    <location>
        <begin position="35"/>
        <end position="45"/>
    </location>
</feature>
<sequence length="99" mass="11258">EATRRLREHRRRTRVYRRPRPGGPAPPRPSRAVCRRRDPPQDGRKQRPRTRTTKGHAGPATSVGGGGRPGSRLRRRALRAHRLPLRRPRDGTLAERAGV</sequence>
<evidence type="ECO:0000313" key="2">
    <source>
        <dbReference type="EMBL" id="CAA9402739.1"/>
    </source>
</evidence>
<feature type="non-terminal residue" evidence="2">
    <location>
        <position position="1"/>
    </location>
</feature>
<name>A0A6J4P3L3_9ACTN</name>
<protein>
    <submittedName>
        <fullName evidence="2">Uncharacterized protein</fullName>
    </submittedName>
</protein>
<accession>A0A6J4P3L3</accession>
<reference evidence="2" key="1">
    <citation type="submission" date="2020-02" db="EMBL/GenBank/DDBJ databases">
        <authorList>
            <person name="Meier V. D."/>
        </authorList>
    </citation>
    <scope>NUCLEOTIDE SEQUENCE</scope>
    <source>
        <strain evidence="2">AVDCRST_MAG55</strain>
    </source>
</reference>
<feature type="non-terminal residue" evidence="2">
    <location>
        <position position="99"/>
    </location>
</feature>
<feature type="compositionally biased region" description="Basic residues" evidence="1">
    <location>
        <begin position="71"/>
        <end position="86"/>
    </location>
</feature>
<proteinExistence type="predicted"/>
<feature type="compositionally biased region" description="Basic and acidic residues" evidence="1">
    <location>
        <begin position="87"/>
        <end position="99"/>
    </location>
</feature>
<feature type="compositionally biased region" description="Basic residues" evidence="1">
    <location>
        <begin position="1"/>
        <end position="20"/>
    </location>
</feature>
<feature type="region of interest" description="Disordered" evidence="1">
    <location>
        <begin position="1"/>
        <end position="99"/>
    </location>
</feature>
<gene>
    <name evidence="2" type="ORF">AVDCRST_MAG55-771</name>
</gene>
<organism evidence="2">
    <name type="scientific">uncultured Rubrobacteraceae bacterium</name>
    <dbReference type="NCBI Taxonomy" id="349277"/>
    <lineage>
        <taxon>Bacteria</taxon>
        <taxon>Bacillati</taxon>
        <taxon>Actinomycetota</taxon>
        <taxon>Rubrobacteria</taxon>
        <taxon>Rubrobacterales</taxon>
        <taxon>Rubrobacteraceae</taxon>
        <taxon>environmental samples</taxon>
    </lineage>
</organism>
<dbReference type="EMBL" id="CADCUZ010000031">
    <property type="protein sequence ID" value="CAA9402739.1"/>
    <property type="molecule type" value="Genomic_DNA"/>
</dbReference>
<dbReference type="AlphaFoldDB" id="A0A6J4P3L3"/>
<evidence type="ECO:0000256" key="1">
    <source>
        <dbReference type="SAM" id="MobiDB-lite"/>
    </source>
</evidence>